<dbReference type="SUPFAM" id="SSF46955">
    <property type="entry name" value="Putative DNA-binding domain"/>
    <property type="match status" value="1"/>
</dbReference>
<accession>A0A7C2B1C3</accession>
<dbReference type="Pfam" id="PF12728">
    <property type="entry name" value="HTH_17"/>
    <property type="match status" value="1"/>
</dbReference>
<keyword evidence="2" id="KW-0238">DNA-binding</keyword>
<dbReference type="NCBIfam" id="TIGR01764">
    <property type="entry name" value="excise"/>
    <property type="match status" value="1"/>
</dbReference>
<sequence>MIEIDGVEYLTAAEAAALLGVKRETLYAYASRGRLRSYRRGIRRERLYRRSDLEALLRLQPASDERDSSRLPAAETWIPFTS</sequence>
<evidence type="ECO:0000313" key="2">
    <source>
        <dbReference type="EMBL" id="HEF65017.1"/>
    </source>
</evidence>
<dbReference type="InterPro" id="IPR010093">
    <property type="entry name" value="SinI_DNA-bd"/>
</dbReference>
<dbReference type="Gene3D" id="1.10.1660.10">
    <property type="match status" value="1"/>
</dbReference>
<feature type="domain" description="Helix-turn-helix" evidence="1">
    <location>
        <begin position="9"/>
        <end position="58"/>
    </location>
</feature>
<protein>
    <submittedName>
        <fullName evidence="2">DNA-binding protein</fullName>
    </submittedName>
</protein>
<comment type="caution">
    <text evidence="2">The sequence shown here is derived from an EMBL/GenBank/DDBJ whole genome shotgun (WGS) entry which is preliminary data.</text>
</comment>
<dbReference type="EMBL" id="DSJL01000010">
    <property type="protein sequence ID" value="HEF65017.1"/>
    <property type="molecule type" value="Genomic_DNA"/>
</dbReference>
<gene>
    <name evidence="2" type="ORF">ENP47_05405</name>
</gene>
<reference evidence="2" key="1">
    <citation type="journal article" date="2020" name="mSystems">
        <title>Genome- and Community-Level Interaction Insights into Carbon Utilization and Element Cycling Functions of Hydrothermarchaeota in Hydrothermal Sediment.</title>
        <authorList>
            <person name="Zhou Z."/>
            <person name="Liu Y."/>
            <person name="Xu W."/>
            <person name="Pan J."/>
            <person name="Luo Z.H."/>
            <person name="Li M."/>
        </authorList>
    </citation>
    <scope>NUCLEOTIDE SEQUENCE [LARGE SCALE GENOMIC DNA]</scope>
    <source>
        <strain evidence="2">SpSt-222</strain>
    </source>
</reference>
<dbReference type="AlphaFoldDB" id="A0A7C2B1C3"/>
<dbReference type="InterPro" id="IPR009061">
    <property type="entry name" value="DNA-bd_dom_put_sf"/>
</dbReference>
<dbReference type="GO" id="GO:0003677">
    <property type="term" value="F:DNA binding"/>
    <property type="evidence" value="ECO:0007669"/>
    <property type="project" value="UniProtKB-KW"/>
</dbReference>
<dbReference type="InterPro" id="IPR041657">
    <property type="entry name" value="HTH_17"/>
</dbReference>
<organism evidence="2">
    <name type="scientific">Thermomicrobium roseum</name>
    <dbReference type="NCBI Taxonomy" id="500"/>
    <lineage>
        <taxon>Bacteria</taxon>
        <taxon>Pseudomonadati</taxon>
        <taxon>Thermomicrobiota</taxon>
        <taxon>Thermomicrobia</taxon>
        <taxon>Thermomicrobiales</taxon>
        <taxon>Thermomicrobiaceae</taxon>
        <taxon>Thermomicrobium</taxon>
    </lineage>
</organism>
<name>A0A7C2B1C3_THERO</name>
<proteinExistence type="predicted"/>
<evidence type="ECO:0000259" key="1">
    <source>
        <dbReference type="Pfam" id="PF12728"/>
    </source>
</evidence>